<dbReference type="InterPro" id="IPR052709">
    <property type="entry name" value="Transposase-MT_Hybrid"/>
</dbReference>
<name>A0A1W0X0H6_HYPEX</name>
<gene>
    <name evidence="1" type="ORF">BV898_05044</name>
</gene>
<proteinExistence type="predicted"/>
<dbReference type="PANTHER" id="PTHR46060">
    <property type="entry name" value="MARINER MOS1 TRANSPOSASE-LIKE PROTEIN"/>
    <property type="match status" value="1"/>
</dbReference>
<dbReference type="GO" id="GO:0003676">
    <property type="term" value="F:nucleic acid binding"/>
    <property type="evidence" value="ECO:0007669"/>
    <property type="project" value="InterPro"/>
</dbReference>
<organism evidence="1 2">
    <name type="scientific">Hypsibius exemplaris</name>
    <name type="common">Freshwater tardigrade</name>
    <dbReference type="NCBI Taxonomy" id="2072580"/>
    <lineage>
        <taxon>Eukaryota</taxon>
        <taxon>Metazoa</taxon>
        <taxon>Ecdysozoa</taxon>
        <taxon>Tardigrada</taxon>
        <taxon>Eutardigrada</taxon>
        <taxon>Parachela</taxon>
        <taxon>Hypsibioidea</taxon>
        <taxon>Hypsibiidae</taxon>
        <taxon>Hypsibius</taxon>
    </lineage>
</organism>
<dbReference type="EMBL" id="MTYJ01000026">
    <property type="protein sequence ID" value="OQV20969.1"/>
    <property type="molecule type" value="Genomic_DNA"/>
</dbReference>
<dbReference type="InterPro" id="IPR036397">
    <property type="entry name" value="RNaseH_sf"/>
</dbReference>
<accession>A0A1W0X0H6</accession>
<evidence type="ECO:0000313" key="1">
    <source>
        <dbReference type="EMBL" id="OQV20969.1"/>
    </source>
</evidence>
<evidence type="ECO:0008006" key="3">
    <source>
        <dbReference type="Google" id="ProtNLM"/>
    </source>
</evidence>
<dbReference type="OrthoDB" id="10017160at2759"/>
<dbReference type="Gene3D" id="3.30.420.10">
    <property type="entry name" value="Ribonuclease H-like superfamily/Ribonuclease H"/>
    <property type="match status" value="1"/>
</dbReference>
<reference evidence="2" key="1">
    <citation type="submission" date="2017-01" db="EMBL/GenBank/DDBJ databases">
        <title>Comparative genomics of anhydrobiosis in the tardigrade Hypsibius dujardini.</title>
        <authorList>
            <person name="Yoshida Y."/>
            <person name="Koutsovoulos G."/>
            <person name="Laetsch D."/>
            <person name="Stevens L."/>
            <person name="Kumar S."/>
            <person name="Horikawa D."/>
            <person name="Ishino K."/>
            <person name="Komine S."/>
            <person name="Tomita M."/>
            <person name="Blaxter M."/>
            <person name="Arakawa K."/>
        </authorList>
    </citation>
    <scope>NUCLEOTIDE SEQUENCE [LARGE SCALE GENOMIC DNA]</scope>
    <source>
        <strain evidence="2">Z151</strain>
    </source>
</reference>
<comment type="caution">
    <text evidence="1">The sequence shown here is derived from an EMBL/GenBank/DDBJ whole genome shotgun (WGS) entry which is preliminary data.</text>
</comment>
<evidence type="ECO:0000313" key="2">
    <source>
        <dbReference type="Proteomes" id="UP000192578"/>
    </source>
</evidence>
<sequence length="91" mass="10135">MRKKRGKIGLRGLKLHHDNASSDKSDLTTAFLAEEKLTILPHPAYSPDLSPCNYFLFPKLKETLRGGDLSQKKSLTAQFRAASASSLKMIF</sequence>
<dbReference type="AlphaFoldDB" id="A0A1W0X0H6"/>
<keyword evidence="2" id="KW-1185">Reference proteome</keyword>
<protein>
    <recommendedName>
        <fullName evidence="3">Tc1-like transposase DDE domain-containing protein</fullName>
    </recommendedName>
</protein>
<dbReference type="Proteomes" id="UP000192578">
    <property type="component" value="Unassembled WGS sequence"/>
</dbReference>
<dbReference type="PANTHER" id="PTHR46060:SF1">
    <property type="entry name" value="MARINER MOS1 TRANSPOSASE-LIKE PROTEIN"/>
    <property type="match status" value="1"/>
</dbReference>